<reference evidence="1 2" key="1">
    <citation type="submission" date="2016-07" db="EMBL/GenBank/DDBJ databases">
        <title>Pervasive Adenine N6-methylation of Active Genes in Fungi.</title>
        <authorList>
            <consortium name="DOE Joint Genome Institute"/>
            <person name="Mondo S.J."/>
            <person name="Dannebaum R.O."/>
            <person name="Kuo R.C."/>
            <person name="Labutti K."/>
            <person name="Haridas S."/>
            <person name="Kuo A."/>
            <person name="Salamov A."/>
            <person name="Ahrendt S.R."/>
            <person name="Lipzen A."/>
            <person name="Sullivan W."/>
            <person name="Andreopoulos W.B."/>
            <person name="Clum A."/>
            <person name="Lindquist E."/>
            <person name="Daum C."/>
            <person name="Ramamoorthy G.K."/>
            <person name="Gryganskyi A."/>
            <person name="Culley D."/>
            <person name="Magnuson J.K."/>
            <person name="James T.Y."/>
            <person name="O'Malley M.A."/>
            <person name="Stajich J.E."/>
            <person name="Spatafora J.W."/>
            <person name="Visel A."/>
            <person name="Grigoriev I.V."/>
        </authorList>
    </citation>
    <scope>NUCLEOTIDE SEQUENCE [LARGE SCALE GENOMIC DNA]</scope>
    <source>
        <strain evidence="1 2">CBS 931.73</strain>
    </source>
</reference>
<proteinExistence type="predicted"/>
<dbReference type="EMBL" id="MCFE01000048">
    <property type="protein sequence ID" value="ORY03272.1"/>
    <property type="molecule type" value="Genomic_DNA"/>
</dbReference>
<evidence type="ECO:0000313" key="2">
    <source>
        <dbReference type="Proteomes" id="UP000193498"/>
    </source>
</evidence>
<dbReference type="AlphaFoldDB" id="A0A1Y1YZ14"/>
<gene>
    <name evidence="1" type="ORF">K493DRAFT_72175</name>
</gene>
<accession>A0A1Y1YZ14</accession>
<comment type="caution">
    <text evidence="1">The sequence shown here is derived from an EMBL/GenBank/DDBJ whole genome shotgun (WGS) entry which is preliminary data.</text>
</comment>
<name>A0A1Y1YZ14_9FUNG</name>
<protein>
    <submittedName>
        <fullName evidence="1">Uncharacterized protein</fullName>
    </submittedName>
</protein>
<organism evidence="1 2">
    <name type="scientific">Basidiobolus meristosporus CBS 931.73</name>
    <dbReference type="NCBI Taxonomy" id="1314790"/>
    <lineage>
        <taxon>Eukaryota</taxon>
        <taxon>Fungi</taxon>
        <taxon>Fungi incertae sedis</taxon>
        <taxon>Zoopagomycota</taxon>
        <taxon>Entomophthoromycotina</taxon>
        <taxon>Basidiobolomycetes</taxon>
        <taxon>Basidiobolales</taxon>
        <taxon>Basidiobolaceae</taxon>
        <taxon>Basidiobolus</taxon>
    </lineage>
</organism>
<keyword evidence="2" id="KW-1185">Reference proteome</keyword>
<sequence>MPDLVLYNLFEPYLGENTKLGTVEIPPLIPGVQDNQIRQMSKKYMTLKGWLGPRIWPTSSFIKNDGIFACSGTLVPGYHT</sequence>
<dbReference type="InParanoid" id="A0A1Y1YZ14"/>
<evidence type="ECO:0000313" key="1">
    <source>
        <dbReference type="EMBL" id="ORY03272.1"/>
    </source>
</evidence>
<dbReference type="Proteomes" id="UP000193498">
    <property type="component" value="Unassembled WGS sequence"/>
</dbReference>